<accession>A0A0E9T958</accession>
<organism evidence="1">
    <name type="scientific">Anguilla anguilla</name>
    <name type="common">European freshwater eel</name>
    <name type="synonym">Muraena anguilla</name>
    <dbReference type="NCBI Taxonomy" id="7936"/>
    <lineage>
        <taxon>Eukaryota</taxon>
        <taxon>Metazoa</taxon>
        <taxon>Chordata</taxon>
        <taxon>Craniata</taxon>
        <taxon>Vertebrata</taxon>
        <taxon>Euteleostomi</taxon>
        <taxon>Actinopterygii</taxon>
        <taxon>Neopterygii</taxon>
        <taxon>Teleostei</taxon>
        <taxon>Anguilliformes</taxon>
        <taxon>Anguillidae</taxon>
        <taxon>Anguilla</taxon>
    </lineage>
</organism>
<reference evidence="1" key="2">
    <citation type="journal article" date="2015" name="Fish Shellfish Immunol.">
        <title>Early steps in the European eel (Anguilla anguilla)-Vibrio vulnificus interaction in the gills: Role of the RtxA13 toxin.</title>
        <authorList>
            <person name="Callol A."/>
            <person name="Pajuelo D."/>
            <person name="Ebbesson L."/>
            <person name="Teles M."/>
            <person name="MacKenzie S."/>
            <person name="Amaro C."/>
        </authorList>
    </citation>
    <scope>NUCLEOTIDE SEQUENCE</scope>
</reference>
<protein>
    <submittedName>
        <fullName evidence="1">Uncharacterized protein</fullName>
    </submittedName>
</protein>
<dbReference type="AlphaFoldDB" id="A0A0E9T958"/>
<evidence type="ECO:0000313" key="1">
    <source>
        <dbReference type="EMBL" id="JAH50186.1"/>
    </source>
</evidence>
<proteinExistence type="predicted"/>
<reference evidence="1" key="1">
    <citation type="submission" date="2014-11" db="EMBL/GenBank/DDBJ databases">
        <authorList>
            <person name="Amaro Gonzalez C."/>
        </authorList>
    </citation>
    <scope>NUCLEOTIDE SEQUENCE</scope>
</reference>
<name>A0A0E9T958_ANGAN</name>
<sequence length="18" mass="2169">MNLLRSTFDNDSYQHTKV</sequence>
<dbReference type="EMBL" id="GBXM01058391">
    <property type="protein sequence ID" value="JAH50186.1"/>
    <property type="molecule type" value="Transcribed_RNA"/>
</dbReference>